<keyword evidence="3" id="KW-0813">Transport</keyword>
<evidence type="ECO:0000313" key="13">
    <source>
        <dbReference type="Proteomes" id="UP000034883"/>
    </source>
</evidence>
<keyword evidence="4" id="KW-1134">Transmembrane beta strand</keyword>
<dbReference type="GO" id="GO:0030246">
    <property type="term" value="F:carbohydrate binding"/>
    <property type="evidence" value="ECO:0007669"/>
    <property type="project" value="InterPro"/>
</dbReference>
<feature type="signal peptide" evidence="10">
    <location>
        <begin position="1"/>
        <end position="31"/>
    </location>
</feature>
<dbReference type="SUPFAM" id="SSF74653">
    <property type="entry name" value="TolA/TonB C-terminal domain"/>
    <property type="match status" value="1"/>
</dbReference>
<evidence type="ECO:0000256" key="3">
    <source>
        <dbReference type="ARBA" id="ARBA00022448"/>
    </source>
</evidence>
<dbReference type="Proteomes" id="UP000034883">
    <property type="component" value="Chromosome"/>
</dbReference>
<evidence type="ECO:0000256" key="2">
    <source>
        <dbReference type="ARBA" id="ARBA00004571"/>
    </source>
</evidence>
<gene>
    <name evidence="12" type="ORF">DB32_002787</name>
</gene>
<dbReference type="GO" id="GO:0015344">
    <property type="term" value="F:siderophore uptake transmembrane transporter activity"/>
    <property type="evidence" value="ECO:0007669"/>
    <property type="project" value="TreeGrafter"/>
</dbReference>
<sequence>MRRQRYSPRVVIALFVATLIAAALAPLTAHAQERPAGPQLTRAPELVQFVEAEYPPEARETGIEATVVLQITIDATGAVTEAVVIESAGDAFDAAAITAARQFRFTPAEVDGVPAAIRISYAYRFTLEEETPPPPTTGTLTGIVRDRRSRAPIAGVTITIENGASSVTDAEGRFALSDLAPGVVVLSLSGERLTALRTEETIAAGERLEVAYDVTLRDPEDEQSEADADDLEIVVVAPALRREVVSTRVEAEEARRVPGTGGDVLRVVESLPGVARSSVGTGQLVVWGASPEDTRVYVDGVRIPRLYHEGGLRSVIASDLVESLDLVPGGYGAAYGRGLGGIVTVRTLTPMGDGLHGTVSADLYDVSTTLRGSAGDRWRAAGAARVSWLHLFVEATQGDLGDYVAVPRYWDTQLRAAHQVRPGETIELVHMLGGDRISRGVPSSDPALVTSESRELDFQRLYARWDREGGDGSRSTIVPWVGWDRSLRASRFGDVTTSVASETWLLGLRASHRVRAFDQPGFGLDVEIGVDAEVDVVGLSRQGSIGLPAREGDVRVFGQPPPDRIASDAWEVVQVGAAPYVEGDLAFFDGALHVVPGLRIDPYARTVSRRSPREGDAPDIGLALQDFRAEPRLALRWDPYPFLGFRAAGGLYHQSAVPEDLSATFGNPTLPVGQSWHVLAGTTVRPTPTLGIEVTGFASFSEGLAVRSQDESPLRAQALVAEGWGRAYGVQTLVRLEETEGFSGWVAYTLMRSERQDAAGQPWRLFDYDQTHVLTALLSWTPGGGFEVGARFRYSTGFPRTPVVDAFYDAGRDRWQPLFGERSSVRLPEFVQLDVRVGQRIELGDTRLELWLEVQNVTNQANAEEFVFSPDYTRRDTIRGLPILPVLGLRWTF</sequence>
<dbReference type="GO" id="GO:0009279">
    <property type="term" value="C:cell outer membrane"/>
    <property type="evidence" value="ECO:0007669"/>
    <property type="project" value="UniProtKB-SubCell"/>
</dbReference>
<dbReference type="STRING" id="927083.DB32_002787"/>
<dbReference type="AlphaFoldDB" id="A0A0F6YI01"/>
<feature type="chain" id="PRO_5002512937" evidence="10">
    <location>
        <begin position="32"/>
        <end position="893"/>
    </location>
</feature>
<dbReference type="Pfam" id="PF07715">
    <property type="entry name" value="Plug"/>
    <property type="match status" value="1"/>
</dbReference>
<dbReference type="EMBL" id="CP011125">
    <property type="protein sequence ID" value="AKF05638.1"/>
    <property type="molecule type" value="Genomic_DNA"/>
</dbReference>
<dbReference type="Gene3D" id="2.40.170.20">
    <property type="entry name" value="TonB-dependent receptor, beta-barrel domain"/>
    <property type="match status" value="1"/>
</dbReference>
<dbReference type="KEGG" id="samy:DB32_002787"/>
<keyword evidence="5" id="KW-0812">Transmembrane</keyword>
<evidence type="ECO:0000256" key="8">
    <source>
        <dbReference type="ARBA" id="ARBA00023136"/>
    </source>
</evidence>
<dbReference type="InterPro" id="IPR037066">
    <property type="entry name" value="Plug_dom_sf"/>
</dbReference>
<dbReference type="Gene3D" id="2.60.40.1120">
    <property type="entry name" value="Carboxypeptidase-like, regulatory domain"/>
    <property type="match status" value="1"/>
</dbReference>
<dbReference type="InterPro" id="IPR039426">
    <property type="entry name" value="TonB-dep_rcpt-like"/>
</dbReference>
<name>A0A0F6YI01_9BACT</name>
<dbReference type="PROSITE" id="PS52015">
    <property type="entry name" value="TONB_CTD"/>
    <property type="match status" value="1"/>
</dbReference>
<evidence type="ECO:0000259" key="11">
    <source>
        <dbReference type="PROSITE" id="PS52015"/>
    </source>
</evidence>
<dbReference type="PANTHER" id="PTHR30069:SF29">
    <property type="entry name" value="HEMOGLOBIN AND HEMOGLOBIN-HAPTOGLOBIN-BINDING PROTEIN 1-RELATED"/>
    <property type="match status" value="1"/>
</dbReference>
<evidence type="ECO:0000256" key="1">
    <source>
        <dbReference type="ARBA" id="ARBA00004167"/>
    </source>
</evidence>
<evidence type="ECO:0000256" key="5">
    <source>
        <dbReference type="ARBA" id="ARBA00022692"/>
    </source>
</evidence>
<dbReference type="GO" id="GO:0044718">
    <property type="term" value="P:siderophore transmembrane transport"/>
    <property type="evidence" value="ECO:0007669"/>
    <property type="project" value="TreeGrafter"/>
</dbReference>
<dbReference type="InterPro" id="IPR037682">
    <property type="entry name" value="TonB_C"/>
</dbReference>
<protein>
    <submittedName>
        <fullName evidence="12">TonB family protein / TonB-dependent receptor</fullName>
    </submittedName>
</protein>
<dbReference type="Gene3D" id="2.170.130.10">
    <property type="entry name" value="TonB-dependent receptor, plug domain"/>
    <property type="match status" value="1"/>
</dbReference>
<dbReference type="Gene3D" id="3.30.1150.10">
    <property type="match status" value="1"/>
</dbReference>
<reference evidence="12 13" key="1">
    <citation type="submission" date="2015-03" db="EMBL/GenBank/DDBJ databases">
        <title>Genome assembly of Sandaracinus amylolyticus DSM 53668.</title>
        <authorList>
            <person name="Sharma G."/>
            <person name="Subramanian S."/>
        </authorList>
    </citation>
    <scope>NUCLEOTIDE SEQUENCE [LARGE SCALE GENOMIC DNA]</scope>
    <source>
        <strain evidence="12 13">DSM 53668</strain>
    </source>
</reference>
<evidence type="ECO:0000256" key="6">
    <source>
        <dbReference type="ARBA" id="ARBA00022729"/>
    </source>
</evidence>
<keyword evidence="9" id="KW-0998">Cell outer membrane</keyword>
<evidence type="ECO:0000256" key="4">
    <source>
        <dbReference type="ARBA" id="ARBA00022452"/>
    </source>
</evidence>
<keyword evidence="8" id="KW-0472">Membrane</keyword>
<keyword evidence="12" id="KW-0675">Receptor</keyword>
<keyword evidence="6 10" id="KW-0732">Signal</keyword>
<dbReference type="InterPro" id="IPR012910">
    <property type="entry name" value="Plug_dom"/>
</dbReference>
<feature type="domain" description="TonB C-terminal" evidence="11">
    <location>
        <begin position="39"/>
        <end position="134"/>
    </location>
</feature>
<evidence type="ECO:0000256" key="9">
    <source>
        <dbReference type="ARBA" id="ARBA00023237"/>
    </source>
</evidence>
<proteinExistence type="predicted"/>
<dbReference type="NCBIfam" id="TIGR01352">
    <property type="entry name" value="tonB_Cterm"/>
    <property type="match status" value="1"/>
</dbReference>
<dbReference type="PANTHER" id="PTHR30069">
    <property type="entry name" value="TONB-DEPENDENT OUTER MEMBRANE RECEPTOR"/>
    <property type="match status" value="1"/>
</dbReference>
<evidence type="ECO:0000256" key="10">
    <source>
        <dbReference type="SAM" id="SignalP"/>
    </source>
</evidence>
<keyword evidence="13" id="KW-1185">Reference proteome</keyword>
<evidence type="ECO:0000256" key="7">
    <source>
        <dbReference type="ARBA" id="ARBA00022989"/>
    </source>
</evidence>
<accession>A0A0F6YI01</accession>
<dbReference type="SUPFAM" id="SSF56935">
    <property type="entry name" value="Porins"/>
    <property type="match status" value="1"/>
</dbReference>
<comment type="subcellular location">
    <subcellularLocation>
        <location evidence="2">Cell outer membrane</location>
        <topology evidence="2">Multi-pass membrane protein</topology>
    </subcellularLocation>
    <subcellularLocation>
        <location evidence="1">Membrane</location>
        <topology evidence="1">Single-pass membrane protein</topology>
    </subcellularLocation>
</comment>
<organism evidence="12 13">
    <name type="scientific">Sandaracinus amylolyticus</name>
    <dbReference type="NCBI Taxonomy" id="927083"/>
    <lineage>
        <taxon>Bacteria</taxon>
        <taxon>Pseudomonadati</taxon>
        <taxon>Myxococcota</taxon>
        <taxon>Polyangia</taxon>
        <taxon>Polyangiales</taxon>
        <taxon>Sandaracinaceae</taxon>
        <taxon>Sandaracinus</taxon>
    </lineage>
</organism>
<dbReference type="Pfam" id="PF13620">
    <property type="entry name" value="CarboxypepD_reg"/>
    <property type="match status" value="1"/>
</dbReference>
<dbReference type="SUPFAM" id="SSF49452">
    <property type="entry name" value="Starch-binding domain-like"/>
    <property type="match status" value="1"/>
</dbReference>
<dbReference type="InterPro" id="IPR006260">
    <property type="entry name" value="TonB/TolA_C"/>
</dbReference>
<dbReference type="Pfam" id="PF03544">
    <property type="entry name" value="TonB_C"/>
    <property type="match status" value="1"/>
</dbReference>
<dbReference type="InterPro" id="IPR036942">
    <property type="entry name" value="Beta-barrel_TonB_sf"/>
</dbReference>
<dbReference type="InterPro" id="IPR013784">
    <property type="entry name" value="Carb-bd-like_fold"/>
</dbReference>
<evidence type="ECO:0000313" key="12">
    <source>
        <dbReference type="EMBL" id="AKF05638.1"/>
    </source>
</evidence>
<keyword evidence="7" id="KW-1133">Transmembrane helix</keyword>